<protein>
    <submittedName>
        <fullName evidence="1">Uncharacterized protein</fullName>
    </submittedName>
</protein>
<keyword evidence="2" id="KW-1185">Reference proteome</keyword>
<dbReference type="Gene3D" id="1.10.150.670">
    <property type="entry name" value="Crossover junction endonuclease EME1, DNA-binding domain"/>
    <property type="match status" value="1"/>
</dbReference>
<reference evidence="1 2" key="1">
    <citation type="submission" date="2024-02" db="EMBL/GenBank/DDBJ databases">
        <title>A draft genome for the cacao thread blight pathogen Marasmius crinis-equi.</title>
        <authorList>
            <person name="Cohen S.P."/>
            <person name="Baruah I.K."/>
            <person name="Amoako-Attah I."/>
            <person name="Bukari Y."/>
            <person name="Meinhardt L.W."/>
            <person name="Bailey B.A."/>
        </authorList>
    </citation>
    <scope>NUCLEOTIDE SEQUENCE [LARGE SCALE GENOMIC DNA]</scope>
    <source>
        <strain evidence="1 2">GH-76</strain>
    </source>
</reference>
<evidence type="ECO:0000313" key="1">
    <source>
        <dbReference type="EMBL" id="KAL0567195.1"/>
    </source>
</evidence>
<evidence type="ECO:0000313" key="2">
    <source>
        <dbReference type="Proteomes" id="UP001465976"/>
    </source>
</evidence>
<accession>A0ABR3EWB9</accession>
<gene>
    <name evidence="1" type="ORF">V5O48_014796</name>
</gene>
<name>A0ABR3EWB9_9AGAR</name>
<comment type="caution">
    <text evidence="1">The sequence shown here is derived from an EMBL/GenBank/DDBJ whole genome shotgun (WGS) entry which is preliminary data.</text>
</comment>
<dbReference type="Proteomes" id="UP001465976">
    <property type="component" value="Unassembled WGS sequence"/>
</dbReference>
<sequence>MDIQLSDSLVAQHPDSATQLPHIITREQSDNLFRVVTTPSLFQGRKCISWSLSESAREGSICVDVSRILIWIDAGDISDSAVRALEDDLQLAWSQQRKVMVLFVGFHGPDQEDALSMLIPRLEMRYRAQCIECESTSQALEHVYLTSLAINPYHVVHQHSPLFTNKPKLTYTRMLLQLDGVSVPNIKRVTERFPSWSRLMEHLDTQVDELEDEAGIEPWLWERLLSISQ</sequence>
<dbReference type="InterPro" id="IPR042530">
    <property type="entry name" value="EME1/EME2_C"/>
</dbReference>
<proteinExistence type="predicted"/>
<dbReference type="EMBL" id="JBAHYK010001649">
    <property type="protein sequence ID" value="KAL0567195.1"/>
    <property type="molecule type" value="Genomic_DNA"/>
</dbReference>
<organism evidence="1 2">
    <name type="scientific">Marasmius crinis-equi</name>
    <dbReference type="NCBI Taxonomy" id="585013"/>
    <lineage>
        <taxon>Eukaryota</taxon>
        <taxon>Fungi</taxon>
        <taxon>Dikarya</taxon>
        <taxon>Basidiomycota</taxon>
        <taxon>Agaricomycotina</taxon>
        <taxon>Agaricomycetes</taxon>
        <taxon>Agaricomycetidae</taxon>
        <taxon>Agaricales</taxon>
        <taxon>Marasmiineae</taxon>
        <taxon>Marasmiaceae</taxon>
        <taxon>Marasmius</taxon>
    </lineage>
</organism>